<evidence type="ECO:0000259" key="6">
    <source>
        <dbReference type="Pfam" id="PF02737"/>
    </source>
</evidence>
<proteinExistence type="inferred from homology"/>
<dbReference type="InterPro" id="IPR006176">
    <property type="entry name" value="3-OHacyl-CoA_DH_NAD-bd"/>
</dbReference>
<keyword evidence="8" id="KW-1185">Reference proteome</keyword>
<dbReference type="PANTHER" id="PTHR48075:SF9">
    <property type="entry name" value="3-HYDROXYBUTYRYL-COA DEHYDROGENASE"/>
    <property type="match status" value="1"/>
</dbReference>
<evidence type="ECO:0000259" key="5">
    <source>
        <dbReference type="Pfam" id="PF00725"/>
    </source>
</evidence>
<sequence length="313" mass="32942">MPTQPSGTLSGAPPNNTTPQPFHRVGVVGSGLMGSGIAEVCARAGLDVLVAETGPEAVAAGRDRITKSLARAVRSGKLAPQDSATSLRRIGFTTDLADLADRDIVIEAAAEDEQVKTEIFAALDKVVVRPDAILASNTSSIPVMRLGTATGRAQQVIGVHFFNPVPVLGLVELVPSLLTSDQTLDRAAEFVGRALGKQVIHAKDRAGFVVNSLLVPYLLSAIRMLESGIASADDIDDGMVLGCAHPLGPLRLADLIGLDTLKAIADSMYEEYKEPLHAAPPLLLRMVDAGLLGRKSGRGFHDYSDDRAERKAG</sequence>
<evidence type="ECO:0000313" key="8">
    <source>
        <dbReference type="Proteomes" id="UP001180737"/>
    </source>
</evidence>
<accession>A0ABU2YPT9</accession>
<dbReference type="EMBL" id="JAVRFJ010000001">
    <property type="protein sequence ID" value="MDT0566352.1"/>
    <property type="molecule type" value="Genomic_DNA"/>
</dbReference>
<gene>
    <name evidence="7" type="ORF">RM704_02485</name>
</gene>
<dbReference type="SUPFAM" id="SSF51735">
    <property type="entry name" value="NAD(P)-binding Rossmann-fold domains"/>
    <property type="match status" value="1"/>
</dbReference>
<dbReference type="InterPro" id="IPR022694">
    <property type="entry name" value="3-OHacyl-CoA_DH"/>
</dbReference>
<dbReference type="InterPro" id="IPR006108">
    <property type="entry name" value="3HC_DH_C"/>
</dbReference>
<dbReference type="PIRSF" id="PIRSF000105">
    <property type="entry name" value="HCDH"/>
    <property type="match status" value="1"/>
</dbReference>
<name>A0ABU2YPT9_9ACTN</name>
<feature type="domain" description="3-hydroxyacyl-CoA dehydrogenase C-terminal" evidence="5">
    <location>
        <begin position="207"/>
        <end position="303"/>
    </location>
</feature>
<comment type="pathway">
    <text evidence="1">Lipid metabolism; butanoate metabolism.</text>
</comment>
<evidence type="ECO:0000256" key="2">
    <source>
        <dbReference type="ARBA" id="ARBA00009463"/>
    </source>
</evidence>
<dbReference type="InterPro" id="IPR008927">
    <property type="entry name" value="6-PGluconate_DH-like_C_sf"/>
</dbReference>
<dbReference type="NCBIfam" id="NF005875">
    <property type="entry name" value="PRK07819.1"/>
    <property type="match status" value="1"/>
</dbReference>
<comment type="caution">
    <text evidence="7">The sequence shown here is derived from an EMBL/GenBank/DDBJ whole genome shotgun (WGS) entry which is preliminary data.</text>
</comment>
<dbReference type="InterPro" id="IPR036291">
    <property type="entry name" value="NAD(P)-bd_dom_sf"/>
</dbReference>
<feature type="compositionally biased region" description="Polar residues" evidence="4">
    <location>
        <begin position="1"/>
        <end position="20"/>
    </location>
</feature>
<evidence type="ECO:0000256" key="4">
    <source>
        <dbReference type="SAM" id="MobiDB-lite"/>
    </source>
</evidence>
<reference evidence="7" key="1">
    <citation type="submission" date="2024-05" db="EMBL/GenBank/DDBJ databases">
        <title>30 novel species of actinomycetes from the DSMZ collection.</title>
        <authorList>
            <person name="Nouioui I."/>
        </authorList>
    </citation>
    <scope>NUCLEOTIDE SEQUENCE</scope>
    <source>
        <strain evidence="7">DSM 3412</strain>
    </source>
</reference>
<feature type="domain" description="3-hydroxyacyl-CoA dehydrogenase NAD binding" evidence="6">
    <location>
        <begin position="25"/>
        <end position="204"/>
    </location>
</feature>
<protein>
    <submittedName>
        <fullName evidence="7">3-hydroxybutyryl-CoA dehydrogenase</fullName>
    </submittedName>
</protein>
<dbReference type="Pfam" id="PF00725">
    <property type="entry name" value="3HCDH"/>
    <property type="match status" value="1"/>
</dbReference>
<feature type="region of interest" description="Disordered" evidence="4">
    <location>
        <begin position="1"/>
        <end position="22"/>
    </location>
</feature>
<dbReference type="InterPro" id="IPR013328">
    <property type="entry name" value="6PGD_dom2"/>
</dbReference>
<dbReference type="PANTHER" id="PTHR48075">
    <property type="entry name" value="3-HYDROXYACYL-COA DEHYDROGENASE FAMILY PROTEIN"/>
    <property type="match status" value="1"/>
</dbReference>
<keyword evidence="3" id="KW-0560">Oxidoreductase</keyword>
<dbReference type="Gene3D" id="1.10.1040.10">
    <property type="entry name" value="N-(1-d-carboxylethyl)-l-norvaline Dehydrogenase, domain 2"/>
    <property type="match status" value="1"/>
</dbReference>
<dbReference type="SUPFAM" id="SSF48179">
    <property type="entry name" value="6-phosphogluconate dehydrogenase C-terminal domain-like"/>
    <property type="match status" value="1"/>
</dbReference>
<evidence type="ECO:0000256" key="3">
    <source>
        <dbReference type="ARBA" id="ARBA00023002"/>
    </source>
</evidence>
<evidence type="ECO:0000313" key="7">
    <source>
        <dbReference type="EMBL" id="MDT0566352.1"/>
    </source>
</evidence>
<dbReference type="Gene3D" id="3.40.50.720">
    <property type="entry name" value="NAD(P)-binding Rossmann-like Domain"/>
    <property type="match status" value="1"/>
</dbReference>
<evidence type="ECO:0000256" key="1">
    <source>
        <dbReference type="ARBA" id="ARBA00005086"/>
    </source>
</evidence>
<dbReference type="Proteomes" id="UP001180737">
    <property type="component" value="Unassembled WGS sequence"/>
</dbReference>
<organism evidence="7 8">
    <name type="scientific">Streptomyces gottesmaniae</name>
    <dbReference type="NCBI Taxonomy" id="3075518"/>
    <lineage>
        <taxon>Bacteria</taxon>
        <taxon>Bacillati</taxon>
        <taxon>Actinomycetota</taxon>
        <taxon>Actinomycetes</taxon>
        <taxon>Kitasatosporales</taxon>
        <taxon>Streptomycetaceae</taxon>
        <taxon>Streptomyces</taxon>
    </lineage>
</organism>
<dbReference type="Pfam" id="PF02737">
    <property type="entry name" value="3HCDH_N"/>
    <property type="match status" value="1"/>
</dbReference>
<comment type="similarity">
    <text evidence="2">Belongs to the 3-hydroxyacyl-CoA dehydrogenase family.</text>
</comment>